<proteinExistence type="predicted"/>
<name>A0A2R4MEK5_9HYPH</name>
<dbReference type="AlphaFoldDB" id="A0A2R4MEK5"/>
<dbReference type="KEGG" id="mmyr:MXMO3_01764"/>
<dbReference type="Proteomes" id="UP000258927">
    <property type="component" value="Chromosome"/>
</dbReference>
<reference evidence="1 2" key="1">
    <citation type="submission" date="2017-05" db="EMBL/GenBank/DDBJ databases">
        <title>Genome Analysis of Maritalea myrionectae HL2708#5.</title>
        <authorList>
            <consortium name="Cotde Inc.-PKNU"/>
            <person name="Jang D."/>
            <person name="Oh H.-M."/>
        </authorList>
    </citation>
    <scope>NUCLEOTIDE SEQUENCE [LARGE SCALE GENOMIC DNA]</scope>
    <source>
        <strain evidence="1 2">HL2708#5</strain>
    </source>
</reference>
<dbReference type="EMBL" id="CP021330">
    <property type="protein sequence ID" value="AVX04289.1"/>
    <property type="molecule type" value="Genomic_DNA"/>
</dbReference>
<gene>
    <name evidence="1" type="ORF">MXMO3_01764</name>
</gene>
<evidence type="ECO:0000313" key="1">
    <source>
        <dbReference type="EMBL" id="AVX04289.1"/>
    </source>
</evidence>
<evidence type="ECO:0000313" key="2">
    <source>
        <dbReference type="Proteomes" id="UP000258927"/>
    </source>
</evidence>
<organism evidence="1 2">
    <name type="scientific">Maritalea myrionectae</name>
    <dbReference type="NCBI Taxonomy" id="454601"/>
    <lineage>
        <taxon>Bacteria</taxon>
        <taxon>Pseudomonadati</taxon>
        <taxon>Pseudomonadota</taxon>
        <taxon>Alphaproteobacteria</taxon>
        <taxon>Hyphomicrobiales</taxon>
        <taxon>Devosiaceae</taxon>
        <taxon>Maritalea</taxon>
    </lineage>
</organism>
<accession>A0A2R4MEK5</accession>
<keyword evidence="2" id="KW-1185">Reference proteome</keyword>
<protein>
    <submittedName>
        <fullName evidence="1">Uncharacterized protein</fullName>
    </submittedName>
</protein>
<sequence>MTMGQCPFKQTNEVQFCPLYLAAHYPGYGCDGGRLGESLCAVDTNDIDYADELGRFKAAYPREVALLEWERSKRELKAQRDRNMRLNGVH</sequence>
<dbReference type="RefSeq" id="WP_117395625.1">
    <property type="nucleotide sequence ID" value="NZ_CP021330.1"/>
</dbReference>